<keyword evidence="11 13" id="KW-0808">Transferase</keyword>
<evidence type="ECO:0000313" key="13">
    <source>
        <dbReference type="EMBL" id="SPP79176.1"/>
    </source>
</evidence>
<dbReference type="PANTHER" id="PTHR11675">
    <property type="entry name" value="N-ACETYLGALACTOSAMINYLTRANSFERASE"/>
    <property type="match status" value="1"/>
</dbReference>
<dbReference type="Gene3D" id="2.80.10.50">
    <property type="match status" value="1"/>
</dbReference>
<evidence type="ECO:0000256" key="4">
    <source>
        <dbReference type="ARBA" id="ARBA00022734"/>
    </source>
</evidence>
<dbReference type="Proteomes" id="UP000268350">
    <property type="component" value="Unassembled WGS sequence"/>
</dbReference>
<evidence type="ECO:0000256" key="1">
    <source>
        <dbReference type="ARBA" id="ARBA00004323"/>
    </source>
</evidence>
<keyword evidence="8" id="KW-0472">Membrane</keyword>
<evidence type="ECO:0000256" key="9">
    <source>
        <dbReference type="ARBA" id="ARBA00023157"/>
    </source>
</evidence>
<keyword evidence="9 11" id="KW-1015">Disulfide bond</keyword>
<comment type="cofactor">
    <cofactor evidence="11">
        <name>Mn(2+)</name>
        <dbReference type="ChEBI" id="CHEBI:29035"/>
    </cofactor>
</comment>
<keyword evidence="6" id="KW-1133">Transmembrane helix</keyword>
<dbReference type="GO" id="GO:0030246">
    <property type="term" value="F:carbohydrate binding"/>
    <property type="evidence" value="ECO:0007669"/>
    <property type="project" value="UniProtKB-KW"/>
</dbReference>
<dbReference type="PROSITE" id="PS50231">
    <property type="entry name" value="RICIN_B_LECTIN"/>
    <property type="match status" value="1"/>
</dbReference>
<keyword evidence="5" id="KW-0735">Signal-anchor</keyword>
<dbReference type="Gene3D" id="3.90.550.10">
    <property type="entry name" value="Spore Coat Polysaccharide Biosynthesis Protein SpsA, Chain A"/>
    <property type="match status" value="1"/>
</dbReference>
<keyword evidence="3" id="KW-0812">Transmembrane</keyword>
<dbReference type="InterPro" id="IPR029044">
    <property type="entry name" value="Nucleotide-diphossugar_trans"/>
</dbReference>
<dbReference type="PANTHER" id="PTHR11675:SF134">
    <property type="entry name" value="N-ACETYLGALACTOSAMINYLTRANSFERASE 4-RELATED"/>
    <property type="match status" value="1"/>
</dbReference>
<evidence type="ECO:0000256" key="5">
    <source>
        <dbReference type="ARBA" id="ARBA00022968"/>
    </source>
</evidence>
<dbReference type="AlphaFoldDB" id="A0A3B0K0N4"/>
<evidence type="ECO:0000256" key="6">
    <source>
        <dbReference type="ARBA" id="ARBA00022989"/>
    </source>
</evidence>
<name>A0A3B0K0N4_DROGU</name>
<protein>
    <recommendedName>
        <fullName evidence="11">Polypeptide N-acetylgalactosaminyltransferase</fullName>
        <ecNumber evidence="11">2.4.1.-</ecNumber>
    </recommendedName>
    <alternativeName>
        <fullName evidence="11">Protein-UDP acetylgalactosaminyltransferase</fullName>
    </alternativeName>
</protein>
<dbReference type="InterPro" id="IPR000772">
    <property type="entry name" value="Ricin_B_lectin"/>
</dbReference>
<comment type="similarity">
    <text evidence="2 11">Belongs to the glycosyltransferase 2 family. GalNAc-T subfamily.</text>
</comment>
<dbReference type="InterPro" id="IPR035992">
    <property type="entry name" value="Ricin_B-like_lectins"/>
</dbReference>
<evidence type="ECO:0000259" key="12">
    <source>
        <dbReference type="SMART" id="SM00458"/>
    </source>
</evidence>
<dbReference type="GO" id="GO:0004653">
    <property type="term" value="F:polypeptide N-acetylgalactosaminyltransferase activity"/>
    <property type="evidence" value="ECO:0007669"/>
    <property type="project" value="TreeGrafter"/>
</dbReference>
<dbReference type="OMA" id="IMVFHNT"/>
<comment type="subcellular location">
    <subcellularLocation>
        <location evidence="1 11">Golgi apparatus membrane</location>
        <topology evidence="1 11">Single-pass type II membrane protein</topology>
    </subcellularLocation>
</comment>
<evidence type="ECO:0000256" key="11">
    <source>
        <dbReference type="RuleBase" id="RU361242"/>
    </source>
</evidence>
<dbReference type="SMART" id="SM00458">
    <property type="entry name" value="RICIN"/>
    <property type="match status" value="1"/>
</dbReference>
<dbReference type="GO" id="GO:0000139">
    <property type="term" value="C:Golgi membrane"/>
    <property type="evidence" value="ECO:0007669"/>
    <property type="project" value="UniProtKB-SubCell"/>
</dbReference>
<dbReference type="SUPFAM" id="SSF53448">
    <property type="entry name" value="Nucleotide-diphospho-sugar transferases"/>
    <property type="match status" value="1"/>
</dbReference>
<dbReference type="UniPathway" id="UPA00378"/>
<dbReference type="EMBL" id="OUUW01000004">
    <property type="protein sequence ID" value="SPP79176.1"/>
    <property type="molecule type" value="Genomic_DNA"/>
</dbReference>
<keyword evidence="14" id="KW-1185">Reference proteome</keyword>
<sequence length="623" mass="70947">MLTLDMKKLVAMLLAIITVSLISTIMLGKSIHTQEEFVDTTAAGEDTEIFVMSQADLDVLKVERKLDFGLPLQGGPRRDWHDRVAMKADNAKSGLGEQGLPAKMMEALDAGTIQEHGYNALLSDRISVNRSIADTRPFRCYHRKYLASLPRVSVIMVFHNTHLSVLLRSLHSIINRTPQQLLHEIILVDDGSTDTELKQKLEGYVQQHMGRKVIIKRQPVRTGVAVARVAGVKSATGSVLVFCDALIEVVYNWLPPLIEPIALHYKIATSPMLDKIDATDFAFKRRDPRLWRGGFNWHLSYNQLPVLPEDNKSDSQPYRTPVMDGTVFAISRNYFLELGGHDEGLDTGGGEQFELSFKIWMCGGMLLQVPCSRVAHIDMAAKEEATEQSARNFKRVAEVWMDGYRHYLYAQNPIKYQLSAGNVTQQKKLREQLECKSFNWFLHKVAPDFFERFPPVEESQLGAYGSGAIQSVAFAGYCIDAWTEHSRMPVGMRSCSANLTHPQATQFWRLTRDLEIVCMKNLKCLQVRGAAPNATVWLEYCHKGDNQVWYYSSHSKWLQQSNQMNRCLEAFMDGGGKPFVRINHCFPESKSQRWQIGWTNRYMDTRFRTNSTLKKRKFLSLLI</sequence>
<proteinExistence type="inferred from homology"/>
<evidence type="ECO:0000256" key="7">
    <source>
        <dbReference type="ARBA" id="ARBA00023034"/>
    </source>
</evidence>
<evidence type="ECO:0000313" key="14">
    <source>
        <dbReference type="Proteomes" id="UP000268350"/>
    </source>
</evidence>
<keyword evidence="10" id="KW-0325">Glycoprotein</keyword>
<reference evidence="14" key="1">
    <citation type="submission" date="2018-01" db="EMBL/GenBank/DDBJ databases">
        <authorList>
            <person name="Alioto T."/>
            <person name="Alioto T."/>
        </authorList>
    </citation>
    <scope>NUCLEOTIDE SEQUENCE [LARGE SCALE GENOMIC DNA]</scope>
</reference>
<keyword evidence="4 11" id="KW-0430">Lectin</keyword>
<dbReference type="GO" id="GO:0006493">
    <property type="term" value="P:protein O-linked glycosylation"/>
    <property type="evidence" value="ECO:0007669"/>
    <property type="project" value="TreeGrafter"/>
</dbReference>
<keyword evidence="11" id="KW-0328">Glycosyltransferase</keyword>
<dbReference type="InterPro" id="IPR045885">
    <property type="entry name" value="GalNAc-T"/>
</dbReference>
<gene>
    <name evidence="13" type="ORF">DGUA_6G011973</name>
</gene>
<feature type="domain" description="Ricin B lectin" evidence="12">
    <location>
        <begin position="466"/>
        <end position="597"/>
    </location>
</feature>
<evidence type="ECO:0000256" key="10">
    <source>
        <dbReference type="ARBA" id="ARBA00023180"/>
    </source>
</evidence>
<dbReference type="Pfam" id="PF00535">
    <property type="entry name" value="Glycos_transf_2"/>
    <property type="match status" value="1"/>
</dbReference>
<dbReference type="CDD" id="cd02510">
    <property type="entry name" value="pp-GalNAc-T"/>
    <property type="match status" value="1"/>
</dbReference>
<dbReference type="SUPFAM" id="SSF50370">
    <property type="entry name" value="Ricin B-like lectins"/>
    <property type="match status" value="1"/>
</dbReference>
<evidence type="ECO:0000256" key="2">
    <source>
        <dbReference type="ARBA" id="ARBA00005680"/>
    </source>
</evidence>
<dbReference type="InterPro" id="IPR001173">
    <property type="entry name" value="Glyco_trans_2-like"/>
</dbReference>
<accession>A0A3B0K0N4</accession>
<dbReference type="EC" id="2.4.1.-" evidence="11"/>
<organism evidence="13 14">
    <name type="scientific">Drosophila guanche</name>
    <name type="common">Fruit fly</name>
    <dbReference type="NCBI Taxonomy" id="7266"/>
    <lineage>
        <taxon>Eukaryota</taxon>
        <taxon>Metazoa</taxon>
        <taxon>Ecdysozoa</taxon>
        <taxon>Arthropoda</taxon>
        <taxon>Hexapoda</taxon>
        <taxon>Insecta</taxon>
        <taxon>Pterygota</taxon>
        <taxon>Neoptera</taxon>
        <taxon>Endopterygota</taxon>
        <taxon>Diptera</taxon>
        <taxon>Brachycera</taxon>
        <taxon>Muscomorpha</taxon>
        <taxon>Ephydroidea</taxon>
        <taxon>Drosophilidae</taxon>
        <taxon>Drosophila</taxon>
        <taxon>Sophophora</taxon>
    </lineage>
</organism>
<dbReference type="Pfam" id="PF00652">
    <property type="entry name" value="Ricin_B_lectin"/>
    <property type="match status" value="1"/>
</dbReference>
<evidence type="ECO:0000256" key="3">
    <source>
        <dbReference type="ARBA" id="ARBA00022692"/>
    </source>
</evidence>
<keyword evidence="11" id="KW-0464">Manganese</keyword>
<dbReference type="OrthoDB" id="7856051at2759"/>
<evidence type="ECO:0000256" key="8">
    <source>
        <dbReference type="ARBA" id="ARBA00023136"/>
    </source>
</evidence>
<keyword evidence="7 11" id="KW-0333">Golgi apparatus</keyword>
<comment type="pathway">
    <text evidence="11">Protein modification; protein glycosylation.</text>
</comment>